<keyword evidence="1" id="KW-0344">Guanine-nucleotide releasing factor</keyword>
<feature type="repeat" description="RCC1" evidence="3">
    <location>
        <begin position="1005"/>
        <end position="1087"/>
    </location>
</feature>
<evidence type="ECO:0000313" key="6">
    <source>
        <dbReference type="Proteomes" id="UP000186176"/>
    </source>
</evidence>
<keyword evidence="2" id="KW-0677">Repeat</keyword>
<accession>A0A1J4MGS2</accession>
<dbReference type="GeneID" id="39979221"/>
<comment type="caution">
    <text evidence="5">The sequence shown here is derived from an EMBL/GenBank/DDBJ whole genome shotgun (WGS) entry which is preliminary data.</text>
</comment>
<evidence type="ECO:0000256" key="2">
    <source>
        <dbReference type="ARBA" id="ARBA00022737"/>
    </source>
</evidence>
<gene>
    <name evidence="5" type="ORF">cubi_02431</name>
</gene>
<dbReference type="InterPro" id="IPR051553">
    <property type="entry name" value="Ran_GTPase-activating"/>
</dbReference>
<dbReference type="RefSeq" id="XP_028874563.1">
    <property type="nucleotide sequence ID" value="XM_029019442.1"/>
</dbReference>
<evidence type="ECO:0000259" key="4">
    <source>
        <dbReference type="Pfam" id="PF25390"/>
    </source>
</evidence>
<keyword evidence="6" id="KW-1185">Reference proteome</keyword>
<dbReference type="Proteomes" id="UP000186176">
    <property type="component" value="Unassembled WGS sequence"/>
</dbReference>
<dbReference type="InterPro" id="IPR009091">
    <property type="entry name" value="RCC1/BLIP-II"/>
</dbReference>
<evidence type="ECO:0000256" key="1">
    <source>
        <dbReference type="ARBA" id="ARBA00022658"/>
    </source>
</evidence>
<dbReference type="Gene3D" id="2.130.10.30">
    <property type="entry name" value="Regulator of chromosome condensation 1/beta-lactamase-inhibitor protein II"/>
    <property type="match status" value="2"/>
</dbReference>
<name>A0A1J4MGS2_9CRYT</name>
<feature type="repeat" description="RCC1" evidence="3">
    <location>
        <begin position="1088"/>
        <end position="1137"/>
    </location>
</feature>
<dbReference type="Pfam" id="PF25390">
    <property type="entry name" value="WD40_RLD"/>
    <property type="match status" value="1"/>
</dbReference>
<dbReference type="OrthoDB" id="10256179at2759"/>
<dbReference type="InterPro" id="IPR000408">
    <property type="entry name" value="Reg_chr_condens"/>
</dbReference>
<dbReference type="PANTHER" id="PTHR45982:SF1">
    <property type="entry name" value="REGULATOR OF CHROMOSOME CONDENSATION"/>
    <property type="match status" value="1"/>
</dbReference>
<sequence length="1442" mass="165461">MNRILNAVRLRRKVTQEIENKEIVGEIGLQTENNGSIMGKENLVEVGVPEILSYFPELYVDSSSGFSTKGGIGQMICGTISSYFEDTWNRVMNEMKQNKSRNIVSKSSDLSFGVYLKREWHRLWLVRSFLAFTWESYLEDLMIANDQFGRDYLALPSYGTDLKEVGKIPLGEILCIISSSKLSSSEKSSITIPFSTIQGKMITKKSLSFNSNLHWRTPPPNTVAKFRIFQDQKRLSKTNVSNGESIGESLYLSLNIDNPQFLWKGSFSNQIPKEFEDFQILASSIRVLRKDETAKYTICGKKSLVIKLLNWYHETQELINYEGTYVLCKYFVEQENFQFDNDSRDSQIHGNVTSVEYYITSDDSRKRKLFSGLTYISNGSYFSPMLETVMRGSSKAVIYITKELANFELGILRKHSENSKFANSLGSIITGMDSGRKYFLHLEIPSVEKELQDLQRKEKEKTLLFKHIMKNKIQFESRLQILQDLRNFGHLVVSKFPMKSGESVIVENVYIKEMGNDPILLEALKVKLNHQLLLNNLFEVPFVVFEIKNHSKERFQTFMVSPCIRNYNELLFYSHFGWLKGESIKRRRFDITPNKLYSKQIFGDLRQTKEQDYQRNDQLQMGMSHYNKGVSLLVELGGFDFHLEEGILEDLRDNRSIYSLELEFEWLNNNSEGGLSLFFHILRTSFFVLYESYGGEASDLSQALLDTLSIVDIQKWKSSLRFSRMMELLILETKKRAGSIYFSIIGLLTQLLMEIHLEGKTNGELVEDLLNKVRESMRHASVQIILLDYLITWILINVSVFRVCTKDLPLNIGCNFQNLLFYHRICRHFLHSRKDQIQVQLEALCGKITFTGIINSILPIITSNTKDRENGKEAFFQHLIRFYIFEKISQILVNPMDTENHYNNEAVSYFNLLREEPTLDILSLGHNKSGILGLGPPRIQLFSDLESNLYPELSIINGTYLLDGVEEEKTGYLQKVMIPDESFLVKGITSIGYGTDHIIILGKEGNILTWGSNSSGQCCIEKKTVSKRINIEFKVDRDSKELVKRIEDYENLVFYPTQISCFSNVYGKITITKIDCGAFFTLALDSNGILFSWGQGRDGCLGIGNYEDSFTPKKVNLGSRIKSFSAGMFHSAAIDENLQLFVWGSNESGQLGTKLYMDEKALNNPFKISVQLFRTGERSSRLTIAALNEDSEKDPVEEVKWKGISLGEAHSIALDTKGQVWVWGQNNFKQLTGIPEMLQVEIIPKSRISSEYYRRLYSQVIFPTPLVSTEKIEVFASRKINMIFSGSTSCCAIDEEGKPWIWGLSFTGIDHYNSNSIFLRKNTTGSSNHTNLKEFEFPVRVFRNITPDNDSIRMVRFGKGNNNISMISKLGRCYLWLENKELATDQMRYSSNHNCFILEDLKSISLKDNQSKNSQYHSILDVALLSDSIIFITKKTSRRQSN</sequence>
<dbReference type="EMBL" id="LRBP01000017">
    <property type="protein sequence ID" value="OII73199.1"/>
    <property type="molecule type" value="Genomic_DNA"/>
</dbReference>
<evidence type="ECO:0000256" key="3">
    <source>
        <dbReference type="PROSITE-ProRule" id="PRU00235"/>
    </source>
</evidence>
<organism evidence="5 6">
    <name type="scientific">Cryptosporidium ubiquitum</name>
    <dbReference type="NCBI Taxonomy" id="857276"/>
    <lineage>
        <taxon>Eukaryota</taxon>
        <taxon>Sar</taxon>
        <taxon>Alveolata</taxon>
        <taxon>Apicomplexa</taxon>
        <taxon>Conoidasida</taxon>
        <taxon>Coccidia</taxon>
        <taxon>Eucoccidiorida</taxon>
        <taxon>Eimeriorina</taxon>
        <taxon>Cryptosporidiidae</taxon>
        <taxon>Cryptosporidium</taxon>
    </lineage>
</organism>
<reference evidence="5 6" key="1">
    <citation type="submission" date="2016-10" db="EMBL/GenBank/DDBJ databases">
        <title>Reductive evolution of mitochondrial metabolism and differential evolution of invasion-related proteins in Cryptosporidium.</title>
        <authorList>
            <person name="Liu S."/>
            <person name="Roellig D.M."/>
            <person name="Guo Y."/>
            <person name="Li N."/>
            <person name="Frace M.A."/>
            <person name="Tang K."/>
            <person name="Zhang L."/>
            <person name="Feng Y."/>
            <person name="Xiao L."/>
        </authorList>
    </citation>
    <scope>NUCLEOTIDE SEQUENCE [LARGE SCALE GENOMIC DNA]</scope>
    <source>
        <strain evidence="5">39726</strain>
    </source>
</reference>
<dbReference type="PRINTS" id="PR00633">
    <property type="entry name" value="RCCNDNSATION"/>
</dbReference>
<proteinExistence type="predicted"/>
<protein>
    <recommendedName>
        <fullName evidence="4">RCC1-like domain-containing protein</fullName>
    </recommendedName>
</protein>
<evidence type="ECO:0000313" key="5">
    <source>
        <dbReference type="EMBL" id="OII73199.1"/>
    </source>
</evidence>
<feature type="repeat" description="RCC1" evidence="3">
    <location>
        <begin position="1138"/>
        <end position="1217"/>
    </location>
</feature>
<dbReference type="PROSITE" id="PS50012">
    <property type="entry name" value="RCC1_3"/>
    <property type="match status" value="3"/>
</dbReference>
<dbReference type="SUPFAM" id="SSF50985">
    <property type="entry name" value="RCC1/BLIP-II"/>
    <property type="match status" value="2"/>
</dbReference>
<dbReference type="PANTHER" id="PTHR45982">
    <property type="entry name" value="REGULATOR OF CHROMOSOME CONDENSATION"/>
    <property type="match status" value="1"/>
</dbReference>
<feature type="domain" description="RCC1-like" evidence="4">
    <location>
        <begin position="962"/>
        <end position="1376"/>
    </location>
</feature>
<dbReference type="InterPro" id="IPR058923">
    <property type="entry name" value="RCC1-like_dom"/>
</dbReference>
<dbReference type="VEuPathDB" id="CryptoDB:cubi_02431"/>